<sequence>MLLGFQKELAKKGIDRDYIASPVWTVEQGKKKISGQEQDVLVLKWEGDNRSYQIELEENIADVIKQVTGDEDITGTRLEFSPEFFGKRVATPEGVNILGIELEITRTKQELKIEGLNDGQISKIEEKADRTESGQIESIADEVKANETDKTRIPAPEDEGAEAGKEIQPVEDHRISHRPMEDGPPAHNIMEGDIAPTDIFIKPQFYIGSTKSQEPQVYEETLSAIKNLKSIAGKPNAVITIYRT</sequence>
<name>X0WRC1_9ZZZZ</name>
<evidence type="ECO:0000313" key="1">
    <source>
        <dbReference type="EMBL" id="GAG33215.1"/>
    </source>
</evidence>
<accession>X0WRC1</accession>
<proteinExistence type="predicted"/>
<gene>
    <name evidence="1" type="ORF">S01H1_70397</name>
</gene>
<reference evidence="1" key="1">
    <citation type="journal article" date="2014" name="Front. Microbiol.">
        <title>High frequency of phylogenetically diverse reductive dehalogenase-homologous genes in deep subseafloor sedimentary metagenomes.</title>
        <authorList>
            <person name="Kawai M."/>
            <person name="Futagami T."/>
            <person name="Toyoda A."/>
            <person name="Takaki Y."/>
            <person name="Nishi S."/>
            <person name="Hori S."/>
            <person name="Arai W."/>
            <person name="Tsubouchi T."/>
            <person name="Morono Y."/>
            <person name="Uchiyama I."/>
            <person name="Ito T."/>
            <person name="Fujiyama A."/>
            <person name="Inagaki F."/>
            <person name="Takami H."/>
        </authorList>
    </citation>
    <scope>NUCLEOTIDE SEQUENCE</scope>
    <source>
        <strain evidence="1">Expedition CK06-06</strain>
    </source>
</reference>
<protein>
    <submittedName>
        <fullName evidence="1">Uncharacterized protein</fullName>
    </submittedName>
</protein>
<feature type="non-terminal residue" evidence="1">
    <location>
        <position position="244"/>
    </location>
</feature>
<organism evidence="1">
    <name type="scientific">marine sediment metagenome</name>
    <dbReference type="NCBI Taxonomy" id="412755"/>
    <lineage>
        <taxon>unclassified sequences</taxon>
        <taxon>metagenomes</taxon>
        <taxon>ecological metagenomes</taxon>
    </lineage>
</organism>
<comment type="caution">
    <text evidence="1">The sequence shown here is derived from an EMBL/GenBank/DDBJ whole genome shotgun (WGS) entry which is preliminary data.</text>
</comment>
<dbReference type="EMBL" id="BARS01046812">
    <property type="protein sequence ID" value="GAG33215.1"/>
    <property type="molecule type" value="Genomic_DNA"/>
</dbReference>
<dbReference type="AlphaFoldDB" id="X0WRC1"/>